<dbReference type="InterPro" id="IPR036691">
    <property type="entry name" value="Endo/exonu/phosph_ase_sf"/>
</dbReference>
<reference evidence="2 3" key="1">
    <citation type="journal article" date="2022" name="Nat. Genet.">
        <title>Improved pea reference genome and pan-genome highlight genomic features and evolutionary characteristics.</title>
        <authorList>
            <person name="Yang T."/>
            <person name="Liu R."/>
            <person name="Luo Y."/>
            <person name="Hu S."/>
            <person name="Wang D."/>
            <person name="Wang C."/>
            <person name="Pandey M.K."/>
            <person name="Ge S."/>
            <person name="Xu Q."/>
            <person name="Li N."/>
            <person name="Li G."/>
            <person name="Huang Y."/>
            <person name="Saxena R.K."/>
            <person name="Ji Y."/>
            <person name="Li M."/>
            <person name="Yan X."/>
            <person name="He Y."/>
            <person name="Liu Y."/>
            <person name="Wang X."/>
            <person name="Xiang C."/>
            <person name="Varshney R.K."/>
            <person name="Ding H."/>
            <person name="Gao S."/>
            <person name="Zong X."/>
        </authorList>
    </citation>
    <scope>NUCLEOTIDE SEQUENCE [LARGE SCALE GENOMIC DNA]</scope>
    <source>
        <strain evidence="2 3">cv. Zhongwan 6</strain>
    </source>
</reference>
<accession>A0A9D5B8I5</accession>
<organism evidence="2 3">
    <name type="scientific">Pisum sativum</name>
    <name type="common">Garden pea</name>
    <name type="synonym">Lathyrus oleraceus</name>
    <dbReference type="NCBI Taxonomy" id="3888"/>
    <lineage>
        <taxon>Eukaryota</taxon>
        <taxon>Viridiplantae</taxon>
        <taxon>Streptophyta</taxon>
        <taxon>Embryophyta</taxon>
        <taxon>Tracheophyta</taxon>
        <taxon>Spermatophyta</taxon>
        <taxon>Magnoliopsida</taxon>
        <taxon>eudicotyledons</taxon>
        <taxon>Gunneridae</taxon>
        <taxon>Pentapetalae</taxon>
        <taxon>rosids</taxon>
        <taxon>fabids</taxon>
        <taxon>Fabales</taxon>
        <taxon>Fabaceae</taxon>
        <taxon>Papilionoideae</taxon>
        <taxon>50 kb inversion clade</taxon>
        <taxon>NPAAA clade</taxon>
        <taxon>Hologalegina</taxon>
        <taxon>IRL clade</taxon>
        <taxon>Fabeae</taxon>
        <taxon>Lathyrus</taxon>
    </lineage>
</organism>
<sequence length="219" mass="25499">MEGKGNYAGNPKNIEVEGSQKERDNVSTAWTEVCSRLNSMNPTISILVGTRVKKAKATQVRNKFGPRWFYLDNYSNHNNGRIWIMWDSNKVKVKMECSSAEFLHCGIYNMDGEFSRWCTTIYDFNTLKMSKTLWQKIENLQTSINEHWFLMGDFNNVLQTHDRIGGSMVQEAEFRDLVKMMKRTELHDKDSIREHSTWLSNQVDGPIYSKIDKVIANLK</sequence>
<dbReference type="PANTHER" id="PTHR35218">
    <property type="entry name" value="RNASE H DOMAIN-CONTAINING PROTEIN"/>
    <property type="match status" value="1"/>
</dbReference>
<keyword evidence="3" id="KW-1185">Reference proteome</keyword>
<evidence type="ECO:0000313" key="3">
    <source>
        <dbReference type="Proteomes" id="UP001058974"/>
    </source>
</evidence>
<proteinExistence type="predicted"/>
<dbReference type="Proteomes" id="UP001058974">
    <property type="component" value="Chromosome 2"/>
</dbReference>
<dbReference type="Gene3D" id="3.60.10.10">
    <property type="entry name" value="Endonuclease/exonuclease/phosphatase"/>
    <property type="match status" value="1"/>
</dbReference>
<evidence type="ECO:0000256" key="1">
    <source>
        <dbReference type="SAM" id="MobiDB-lite"/>
    </source>
</evidence>
<dbReference type="SUPFAM" id="SSF56219">
    <property type="entry name" value="DNase I-like"/>
    <property type="match status" value="1"/>
</dbReference>
<name>A0A9D5B8I5_PEA</name>
<comment type="caution">
    <text evidence="2">The sequence shown here is derived from an EMBL/GenBank/DDBJ whole genome shotgun (WGS) entry which is preliminary data.</text>
</comment>
<evidence type="ECO:0000313" key="2">
    <source>
        <dbReference type="EMBL" id="KAI5433776.1"/>
    </source>
</evidence>
<feature type="region of interest" description="Disordered" evidence="1">
    <location>
        <begin position="1"/>
        <end position="23"/>
    </location>
</feature>
<protein>
    <submittedName>
        <fullName evidence="2">Uncharacterized protein</fullName>
    </submittedName>
</protein>
<dbReference type="EMBL" id="JAMSHJ010000002">
    <property type="protein sequence ID" value="KAI5433776.1"/>
    <property type="molecule type" value="Genomic_DNA"/>
</dbReference>
<dbReference type="PANTHER" id="PTHR35218:SF9">
    <property type="entry name" value="ENDONUCLEASE_EXONUCLEASE_PHOSPHATASE DOMAIN-CONTAINING PROTEIN"/>
    <property type="match status" value="1"/>
</dbReference>
<feature type="compositionally biased region" description="Basic and acidic residues" evidence="1">
    <location>
        <begin position="14"/>
        <end position="23"/>
    </location>
</feature>
<dbReference type="Gramene" id="Psat02G0087800-T1">
    <property type="protein sequence ID" value="KAI5433776.1"/>
    <property type="gene ID" value="KIW84_020878"/>
</dbReference>
<dbReference type="AlphaFoldDB" id="A0A9D5B8I5"/>
<gene>
    <name evidence="2" type="ORF">KIW84_020878</name>
</gene>